<sequence>MKLNRHPRPTDHYDKKLYQVDEQICALLKQRKEISNNNPGFPPDDVISNWAIKYNLYEEYLSSLFGALRMEDFFKPRVEPTGFRKHLPVLKSIEIDDRFYSVTAIRQYNNASIVQLHVDWDEPDDSPIDRINKRNNNTFELFINKQYNCWKDRAGGSIGHSTYNFIVSPPLPDDISEIELVFKEYSDTFLDKPTGLEIVMNLE</sequence>
<protein>
    <submittedName>
        <fullName evidence="1">Uncharacterized protein</fullName>
    </submittedName>
</protein>
<gene>
    <name evidence="1" type="ORF">ACFYKT_14820</name>
</gene>
<evidence type="ECO:0000313" key="1">
    <source>
        <dbReference type="EMBL" id="MFE8697612.1"/>
    </source>
</evidence>
<dbReference type="EMBL" id="JBIACJ010000007">
    <property type="protein sequence ID" value="MFE8697612.1"/>
    <property type="molecule type" value="Genomic_DNA"/>
</dbReference>
<organism evidence="1 2">
    <name type="scientific">Cytobacillus mangrovibacter</name>
    <dbReference type="NCBI Taxonomy" id="3299024"/>
    <lineage>
        <taxon>Bacteria</taxon>
        <taxon>Bacillati</taxon>
        <taxon>Bacillota</taxon>
        <taxon>Bacilli</taxon>
        <taxon>Bacillales</taxon>
        <taxon>Bacillaceae</taxon>
        <taxon>Cytobacillus</taxon>
    </lineage>
</organism>
<evidence type="ECO:0000313" key="2">
    <source>
        <dbReference type="Proteomes" id="UP001601058"/>
    </source>
</evidence>
<reference evidence="1 2" key="1">
    <citation type="submission" date="2024-08" db="EMBL/GenBank/DDBJ databases">
        <title>Two novel Cytobacillus novel species.</title>
        <authorList>
            <person name="Liu G."/>
        </authorList>
    </citation>
    <scope>NUCLEOTIDE SEQUENCE [LARGE SCALE GENOMIC DNA]</scope>
    <source>
        <strain evidence="1 2">FJAT-53684</strain>
    </source>
</reference>
<name>A0ABW6K205_9BACI</name>
<dbReference type="Proteomes" id="UP001601058">
    <property type="component" value="Unassembled WGS sequence"/>
</dbReference>
<keyword evidence="2" id="KW-1185">Reference proteome</keyword>
<dbReference type="RefSeq" id="WP_389221120.1">
    <property type="nucleotide sequence ID" value="NZ_JBIACJ010000007.1"/>
</dbReference>
<accession>A0ABW6K205</accession>
<proteinExistence type="predicted"/>
<comment type="caution">
    <text evidence="1">The sequence shown here is derived from an EMBL/GenBank/DDBJ whole genome shotgun (WGS) entry which is preliminary data.</text>
</comment>